<evidence type="ECO:0000259" key="6">
    <source>
        <dbReference type="Pfam" id="PF00586"/>
    </source>
</evidence>
<dbReference type="FunFam" id="3.30.1330.10:FF:000023">
    <property type="entry name" value="Putative selenophosphate synthetase"/>
    <property type="match status" value="1"/>
</dbReference>
<protein>
    <recommendedName>
        <fullName evidence="10">Selenide, water dikinase</fullName>
    </recommendedName>
</protein>
<dbReference type="GO" id="GO:0016260">
    <property type="term" value="P:selenocysteine biosynthetic process"/>
    <property type="evidence" value="ECO:0007669"/>
    <property type="project" value="TreeGrafter"/>
</dbReference>
<evidence type="ECO:0000313" key="8">
    <source>
        <dbReference type="EMBL" id="CAD8126610.1"/>
    </source>
</evidence>
<evidence type="ECO:0000256" key="3">
    <source>
        <dbReference type="ARBA" id="ARBA00022777"/>
    </source>
</evidence>
<proteinExistence type="predicted"/>
<evidence type="ECO:0000256" key="5">
    <source>
        <dbReference type="ARBA" id="ARBA00023266"/>
    </source>
</evidence>
<sequence>MQKFIKPQNLQQVYPLLFNWQPENHGLGKGFAMTNFTELKGCGCKVPQTQLLKYLGQIGKGDIGSETPDVSVFPINQTNNFHTISTIDYFYPLVANPYAQGRIACCNVLSDLYAMGVTQVDTMLMVLGVCTKMTEEEKQISTSLMLKGFNDCAKEANTSVTGGQSVQSPWPQIGGVGIASNHRDDFIMPNGAEPGDYLILTKPLGVQIAVNTFQWMTTSPQKWDAIKGITNQNEINQAFDVATKSMCLLNAAAASLFKKYQIKAATDVTGFGILGHAKYLAQAQNLNVEFVIDTLPIIRNLYKLDKIARDFKFKEGFAAETSGGLLIATKHPDSFLKDYKDLIGEWGWVIGKVVESKKRNAVISENVKIYEV</sequence>
<evidence type="ECO:0000256" key="2">
    <source>
        <dbReference type="ARBA" id="ARBA00022741"/>
    </source>
</evidence>
<keyword evidence="1" id="KW-0808">Transferase</keyword>
<dbReference type="GO" id="GO:0004756">
    <property type="term" value="F:selenide, water dikinase activity"/>
    <property type="evidence" value="ECO:0007669"/>
    <property type="project" value="TreeGrafter"/>
</dbReference>
<reference evidence="8" key="1">
    <citation type="submission" date="2021-01" db="EMBL/GenBank/DDBJ databases">
        <authorList>
            <consortium name="Genoscope - CEA"/>
            <person name="William W."/>
        </authorList>
    </citation>
    <scope>NUCLEOTIDE SEQUENCE</scope>
</reference>
<dbReference type="InterPro" id="IPR010918">
    <property type="entry name" value="PurM-like_C_dom"/>
</dbReference>
<dbReference type="NCBIfam" id="TIGR00476">
    <property type="entry name" value="selD"/>
    <property type="match status" value="1"/>
</dbReference>
<feature type="domain" description="PurM-like C-terminal" evidence="7">
    <location>
        <begin position="193"/>
        <end position="360"/>
    </location>
</feature>
<name>A0A8S1RHX5_9CILI</name>
<dbReference type="InterPro" id="IPR016188">
    <property type="entry name" value="PurM-like_N"/>
</dbReference>
<dbReference type="Pfam" id="PF00586">
    <property type="entry name" value="AIRS"/>
    <property type="match status" value="1"/>
</dbReference>
<evidence type="ECO:0000259" key="7">
    <source>
        <dbReference type="Pfam" id="PF02769"/>
    </source>
</evidence>
<dbReference type="Proteomes" id="UP000692954">
    <property type="component" value="Unassembled WGS sequence"/>
</dbReference>
<keyword evidence="2" id="KW-0547">Nucleotide-binding</keyword>
<dbReference type="PANTHER" id="PTHR10256:SF0">
    <property type="entry name" value="INACTIVE SELENIDE, WATER DIKINASE-LIKE PROTEIN-RELATED"/>
    <property type="match status" value="1"/>
</dbReference>
<dbReference type="CDD" id="cd02195">
    <property type="entry name" value="SelD"/>
    <property type="match status" value="1"/>
</dbReference>
<dbReference type="AlphaFoldDB" id="A0A8S1RHX5"/>
<keyword evidence="9" id="KW-1185">Reference proteome</keyword>
<evidence type="ECO:0008006" key="10">
    <source>
        <dbReference type="Google" id="ProtNLM"/>
    </source>
</evidence>
<dbReference type="OrthoDB" id="409395at2759"/>
<keyword evidence="3" id="KW-0418">Kinase</keyword>
<keyword evidence="4" id="KW-0067">ATP-binding</keyword>
<dbReference type="InterPro" id="IPR004536">
    <property type="entry name" value="SPS/SelD"/>
</dbReference>
<evidence type="ECO:0000256" key="4">
    <source>
        <dbReference type="ARBA" id="ARBA00022840"/>
    </source>
</evidence>
<comment type="caution">
    <text evidence="8">The sequence shown here is derived from an EMBL/GenBank/DDBJ whole genome shotgun (WGS) entry which is preliminary data.</text>
</comment>
<keyword evidence="5" id="KW-0711">Selenium</keyword>
<evidence type="ECO:0000256" key="1">
    <source>
        <dbReference type="ARBA" id="ARBA00022679"/>
    </source>
</evidence>
<evidence type="ECO:0000313" key="9">
    <source>
        <dbReference type="Proteomes" id="UP000692954"/>
    </source>
</evidence>
<dbReference type="GO" id="GO:0005737">
    <property type="term" value="C:cytoplasm"/>
    <property type="evidence" value="ECO:0007669"/>
    <property type="project" value="TreeGrafter"/>
</dbReference>
<accession>A0A8S1RHX5</accession>
<feature type="domain" description="PurM-like N-terminal" evidence="6">
    <location>
        <begin position="80"/>
        <end position="178"/>
    </location>
</feature>
<dbReference type="Pfam" id="PF02769">
    <property type="entry name" value="AIRS_C"/>
    <property type="match status" value="1"/>
</dbReference>
<gene>
    <name evidence="8" type="ORF">PSON_ATCC_30995.1.T1690006</name>
</gene>
<dbReference type="PANTHER" id="PTHR10256">
    <property type="entry name" value="SELENIDE, WATER DIKINASE"/>
    <property type="match status" value="1"/>
</dbReference>
<dbReference type="GO" id="GO:0005524">
    <property type="term" value="F:ATP binding"/>
    <property type="evidence" value="ECO:0007669"/>
    <property type="project" value="UniProtKB-KW"/>
</dbReference>
<organism evidence="8 9">
    <name type="scientific">Paramecium sonneborni</name>
    <dbReference type="NCBI Taxonomy" id="65129"/>
    <lineage>
        <taxon>Eukaryota</taxon>
        <taxon>Sar</taxon>
        <taxon>Alveolata</taxon>
        <taxon>Ciliophora</taxon>
        <taxon>Intramacronucleata</taxon>
        <taxon>Oligohymenophorea</taxon>
        <taxon>Peniculida</taxon>
        <taxon>Parameciidae</taxon>
        <taxon>Paramecium</taxon>
    </lineage>
</organism>
<dbReference type="PIRSF" id="PIRSF036407">
    <property type="entry name" value="Selenphspht_syn"/>
    <property type="match status" value="1"/>
</dbReference>
<dbReference type="EMBL" id="CAJJDN010000169">
    <property type="protein sequence ID" value="CAD8126610.1"/>
    <property type="molecule type" value="Genomic_DNA"/>
</dbReference>